<dbReference type="Gene3D" id="1.25.10.10">
    <property type="entry name" value="Leucine-rich Repeat Variant"/>
    <property type="match status" value="1"/>
</dbReference>
<dbReference type="InterPro" id="IPR010472">
    <property type="entry name" value="FH3_dom"/>
</dbReference>
<dbReference type="InterPro" id="IPR042201">
    <property type="entry name" value="FH2_Formin_sf"/>
</dbReference>
<dbReference type="PROSITE" id="PS51444">
    <property type="entry name" value="FH2"/>
    <property type="match status" value="1"/>
</dbReference>
<evidence type="ECO:0000313" key="6">
    <source>
        <dbReference type="Proteomes" id="UP000596742"/>
    </source>
</evidence>
<dbReference type="Pfam" id="PF02181">
    <property type="entry name" value="FH2"/>
    <property type="match status" value="1"/>
</dbReference>
<dbReference type="SUPFAM" id="SSF48371">
    <property type="entry name" value="ARM repeat"/>
    <property type="match status" value="1"/>
</dbReference>
<dbReference type="SMART" id="SM01140">
    <property type="entry name" value="Drf_GBD"/>
    <property type="match status" value="1"/>
</dbReference>
<dbReference type="InterPro" id="IPR014768">
    <property type="entry name" value="GBD/FH3_dom"/>
</dbReference>
<proteinExistence type="predicted"/>
<reference evidence="5" key="1">
    <citation type="submission" date="2018-11" db="EMBL/GenBank/DDBJ databases">
        <authorList>
            <person name="Alioto T."/>
            <person name="Alioto T."/>
        </authorList>
    </citation>
    <scope>NUCLEOTIDE SEQUENCE</scope>
</reference>
<dbReference type="PANTHER" id="PTHR46345">
    <property type="entry name" value="INVERTED FORMIN-2"/>
    <property type="match status" value="1"/>
</dbReference>
<accession>A0A8B6H7D1</accession>
<dbReference type="SMART" id="SM00498">
    <property type="entry name" value="FH2"/>
    <property type="match status" value="1"/>
</dbReference>
<sequence length="958" mass="108483">MSMREQSKEEKNSRFANKRKQKRAQRHRSDGFMVGKDIDSLEDDDEIKMDAVNFLMWLKNPNLQNLVKLRKCIKSNDVDWMTEFLQFDGLGMLFQCLKNLGAYKTHHLSDMVLKLECIMCIREVVNSQSGVDCLLKIKERKDNIFGRRFASALDTNNVMVKMQMFELLSALCVYSKEGFYLTLDAMEQYRIWRKLPYKFSLLIKELRAADLTAYRTTLMALVNSIVVSNEELHDRHRVRCDFVSLGILDILILLRQDVDPNLTVQCDVFEEELAADNEALEDLREQSLVNIQDPKALFDAIDKKVSHTPLSYSLLSILYSLFQIDPHHSNSEATWTLVEKLTQQAISLDSSESHLKRGLSIKTLRREDKEVQTDDDLPRMRMSVANRNKLSTEAIQAVSSAYSQATADLPNKEYKGSTAAMPMTSGPIVVPPPPPPPPPPGGIPPPPGGVPAPPPPPGGIPAPPPPPGGVPAPPPPPGMGGPPPPPGAPGALKPPSPPPPAITTPDPHCKMKIFNWNKLPPASFKKTSVWADVLGMDDKVDVEYQKLEEWFSQKQTAPAVLLKPENNQAQSARKHSTSQMISLLDAKKSMNANIFLKQFRKPPDVIIQLIKEGDPRSVGVEKLKSLNKLLPSCDEVDTFTQFEGDKERLGDAEKFFMELIKLSEYELRIEAIILKGEFNSLIGSIRPNIQILNQVCRKLYDNHSIKSFFRYILHAGNFINKKNNCGNAIGFRISSLKKLVNTKSNVPRMTLLHHLVEETERKNKDTLGFVDDLLDLLQKASRFTLAQTVAEFNNLKKHVQNIKSKVDKVEDEEVKGQFADFMTEAMNDLEDVEEGISRVKALSTKMAEHFCENERSFSLDEFLETFKEFTENIKTCQQELTTQKEQLETAEKRRKAQEEIYSKRRSGNFLHASKSEDKKIVDSIVNEIKQGKVLRRLSLRKKEPVPLKLNIRREVSHL</sequence>
<dbReference type="Pfam" id="PF06367">
    <property type="entry name" value="Drf_FH3"/>
    <property type="match status" value="1"/>
</dbReference>
<dbReference type="InterPro" id="IPR015425">
    <property type="entry name" value="FH2_Formin"/>
</dbReference>
<dbReference type="Gene3D" id="1.10.238.150">
    <property type="entry name" value="Formin, FH3 diaphanous domain"/>
    <property type="match status" value="1"/>
</dbReference>
<feature type="compositionally biased region" description="Basic and acidic residues" evidence="2">
    <location>
        <begin position="1"/>
        <end position="13"/>
    </location>
</feature>
<keyword evidence="1" id="KW-0175">Coiled coil</keyword>
<keyword evidence="6" id="KW-1185">Reference proteome</keyword>
<dbReference type="Pfam" id="PF06371">
    <property type="entry name" value="Drf_GBD"/>
    <property type="match status" value="1"/>
</dbReference>
<dbReference type="Gene3D" id="1.20.58.2220">
    <property type="entry name" value="Formin, FH2 domain"/>
    <property type="match status" value="1"/>
</dbReference>
<dbReference type="GO" id="GO:0031267">
    <property type="term" value="F:small GTPase binding"/>
    <property type="evidence" value="ECO:0007669"/>
    <property type="project" value="InterPro"/>
</dbReference>
<dbReference type="SMART" id="SM01139">
    <property type="entry name" value="Drf_FH3"/>
    <property type="match status" value="1"/>
</dbReference>
<dbReference type="InterPro" id="IPR010473">
    <property type="entry name" value="GTPase-bd"/>
</dbReference>
<evidence type="ECO:0000313" key="5">
    <source>
        <dbReference type="EMBL" id="VDI74684.1"/>
    </source>
</evidence>
<dbReference type="InterPro" id="IPR016024">
    <property type="entry name" value="ARM-type_fold"/>
</dbReference>
<dbReference type="EMBL" id="UYJE01009586">
    <property type="protein sequence ID" value="VDI74684.1"/>
    <property type="molecule type" value="Genomic_DNA"/>
</dbReference>
<dbReference type="GO" id="GO:0003779">
    <property type="term" value="F:actin binding"/>
    <property type="evidence" value="ECO:0007669"/>
    <property type="project" value="InterPro"/>
</dbReference>
<comment type="caution">
    <text evidence="5">The sequence shown here is derived from an EMBL/GenBank/DDBJ whole genome shotgun (WGS) entry which is preliminary data.</text>
</comment>
<feature type="region of interest" description="Disordered" evidence="2">
    <location>
        <begin position="415"/>
        <end position="506"/>
    </location>
</feature>
<dbReference type="PROSITE" id="PS51232">
    <property type="entry name" value="GBD_FH3"/>
    <property type="match status" value="1"/>
</dbReference>
<evidence type="ECO:0000259" key="3">
    <source>
        <dbReference type="PROSITE" id="PS51232"/>
    </source>
</evidence>
<organism evidence="5 6">
    <name type="scientific">Mytilus galloprovincialis</name>
    <name type="common">Mediterranean mussel</name>
    <dbReference type="NCBI Taxonomy" id="29158"/>
    <lineage>
        <taxon>Eukaryota</taxon>
        <taxon>Metazoa</taxon>
        <taxon>Spiralia</taxon>
        <taxon>Lophotrochozoa</taxon>
        <taxon>Mollusca</taxon>
        <taxon>Bivalvia</taxon>
        <taxon>Autobranchia</taxon>
        <taxon>Pteriomorphia</taxon>
        <taxon>Mytilida</taxon>
        <taxon>Mytiloidea</taxon>
        <taxon>Mytilidae</taxon>
        <taxon>Mytilinae</taxon>
        <taxon>Mytilus</taxon>
    </lineage>
</organism>
<evidence type="ECO:0008006" key="7">
    <source>
        <dbReference type="Google" id="ProtNLM"/>
    </source>
</evidence>
<feature type="compositionally biased region" description="Basic residues" evidence="2">
    <location>
        <begin position="16"/>
        <end position="26"/>
    </location>
</feature>
<dbReference type="GO" id="GO:0030036">
    <property type="term" value="P:actin cytoskeleton organization"/>
    <property type="evidence" value="ECO:0007669"/>
    <property type="project" value="InterPro"/>
</dbReference>
<dbReference type="PANTHER" id="PTHR46345:SF8">
    <property type="entry name" value="FORMIN 3, ISOFORM B"/>
    <property type="match status" value="1"/>
</dbReference>
<dbReference type="Proteomes" id="UP000596742">
    <property type="component" value="Unassembled WGS sequence"/>
</dbReference>
<feature type="domain" description="GBD/FH3" evidence="3">
    <location>
        <begin position="1"/>
        <end position="353"/>
    </location>
</feature>
<dbReference type="OrthoDB" id="26518at2759"/>
<dbReference type="PRINTS" id="PR01217">
    <property type="entry name" value="PRICHEXTENSN"/>
</dbReference>
<feature type="region of interest" description="Disordered" evidence="2">
    <location>
        <begin position="1"/>
        <end position="28"/>
    </location>
</feature>
<feature type="domain" description="FH2" evidence="4">
    <location>
        <begin position="501"/>
        <end position="899"/>
    </location>
</feature>
<dbReference type="InterPro" id="IPR011989">
    <property type="entry name" value="ARM-like"/>
</dbReference>
<protein>
    <recommendedName>
        <fullName evidence="7">Inverted formin-2</fullName>
    </recommendedName>
</protein>
<feature type="compositionally biased region" description="Pro residues" evidence="2">
    <location>
        <begin position="429"/>
        <end position="502"/>
    </location>
</feature>
<evidence type="ECO:0000259" key="4">
    <source>
        <dbReference type="PROSITE" id="PS51444"/>
    </source>
</evidence>
<evidence type="ECO:0000256" key="1">
    <source>
        <dbReference type="SAM" id="Coils"/>
    </source>
</evidence>
<gene>
    <name evidence="5" type="ORF">MGAL_10B059411</name>
</gene>
<feature type="coiled-coil region" evidence="1">
    <location>
        <begin position="859"/>
        <end position="900"/>
    </location>
</feature>
<name>A0A8B6H7D1_MYTGA</name>
<dbReference type="AlphaFoldDB" id="A0A8B6H7D1"/>
<dbReference type="SUPFAM" id="SSF101447">
    <property type="entry name" value="Formin homology 2 domain (FH2 domain)"/>
    <property type="match status" value="1"/>
</dbReference>
<evidence type="ECO:0000256" key="2">
    <source>
        <dbReference type="SAM" id="MobiDB-lite"/>
    </source>
</evidence>